<accession>A0A4Y2GRP3</accession>
<evidence type="ECO:0000313" key="1">
    <source>
        <dbReference type="EMBL" id="GBM56420.1"/>
    </source>
</evidence>
<comment type="caution">
    <text evidence="1">The sequence shown here is derived from an EMBL/GenBank/DDBJ whole genome shotgun (WGS) entry which is preliminary data.</text>
</comment>
<proteinExistence type="predicted"/>
<dbReference type="Proteomes" id="UP000499080">
    <property type="component" value="Unassembled WGS sequence"/>
</dbReference>
<gene>
    <name evidence="1" type="ORF">AVEN_56106_1</name>
</gene>
<reference evidence="1 2" key="1">
    <citation type="journal article" date="2019" name="Sci. Rep.">
        <title>Orb-weaving spider Araneus ventricosus genome elucidates the spidroin gene catalogue.</title>
        <authorList>
            <person name="Kono N."/>
            <person name="Nakamura H."/>
            <person name="Ohtoshi R."/>
            <person name="Moran D.A.P."/>
            <person name="Shinohara A."/>
            <person name="Yoshida Y."/>
            <person name="Fujiwara M."/>
            <person name="Mori M."/>
            <person name="Tomita M."/>
            <person name="Arakawa K."/>
        </authorList>
    </citation>
    <scope>NUCLEOTIDE SEQUENCE [LARGE SCALE GENOMIC DNA]</scope>
</reference>
<evidence type="ECO:0000313" key="2">
    <source>
        <dbReference type="Proteomes" id="UP000499080"/>
    </source>
</evidence>
<keyword evidence="2" id="KW-1185">Reference proteome</keyword>
<name>A0A4Y2GRP3_ARAVE</name>
<organism evidence="1 2">
    <name type="scientific">Araneus ventricosus</name>
    <name type="common">Orbweaver spider</name>
    <name type="synonym">Epeira ventricosa</name>
    <dbReference type="NCBI Taxonomy" id="182803"/>
    <lineage>
        <taxon>Eukaryota</taxon>
        <taxon>Metazoa</taxon>
        <taxon>Ecdysozoa</taxon>
        <taxon>Arthropoda</taxon>
        <taxon>Chelicerata</taxon>
        <taxon>Arachnida</taxon>
        <taxon>Araneae</taxon>
        <taxon>Araneomorphae</taxon>
        <taxon>Entelegynae</taxon>
        <taxon>Araneoidea</taxon>
        <taxon>Araneidae</taxon>
        <taxon>Araneus</taxon>
    </lineage>
</organism>
<protein>
    <submittedName>
        <fullName evidence="1">Uncharacterized protein</fullName>
    </submittedName>
</protein>
<sequence>MSGVDKFRVLPMDVRRSSKFRGSGCTYTLSFTKPHKKKTHGNCAETLNPYEFTIPHVSLTHSHWAEDLWKAGVALKIDFLPYHITGVPNIGSLE</sequence>
<dbReference type="AlphaFoldDB" id="A0A4Y2GRP3"/>
<dbReference type="EMBL" id="BGPR01001545">
    <property type="protein sequence ID" value="GBM56420.1"/>
    <property type="molecule type" value="Genomic_DNA"/>
</dbReference>